<evidence type="ECO:0000256" key="1">
    <source>
        <dbReference type="SAM" id="Phobius"/>
    </source>
</evidence>
<keyword evidence="1" id="KW-1133">Transmembrane helix</keyword>
<name>A0AAP3E6S2_9EURY</name>
<keyword evidence="3" id="KW-1185">Reference proteome</keyword>
<dbReference type="EMBL" id="JAOPJZ010000006">
    <property type="protein sequence ID" value="MCU4752275.1"/>
    <property type="molecule type" value="Genomic_DNA"/>
</dbReference>
<dbReference type="RefSeq" id="WP_342808617.1">
    <property type="nucleotide sequence ID" value="NZ_JAOPJZ010000006.1"/>
</dbReference>
<protein>
    <submittedName>
        <fullName evidence="2">Uncharacterized protein</fullName>
    </submittedName>
</protein>
<dbReference type="Pfam" id="PF23955">
    <property type="entry name" value="DUF7284"/>
    <property type="match status" value="1"/>
</dbReference>
<accession>A0AAP3E6S2</accession>
<evidence type="ECO:0000313" key="2">
    <source>
        <dbReference type="EMBL" id="MCU4752275.1"/>
    </source>
</evidence>
<reference evidence="2 3" key="1">
    <citation type="submission" date="2022-09" db="EMBL/GenBank/DDBJ databases">
        <title>Enrichment on poylsaccharides allowed isolation of novel metabolic and taxonomic groups of Haloarchaea.</title>
        <authorList>
            <person name="Sorokin D.Y."/>
            <person name="Elcheninov A.G."/>
            <person name="Khizhniak T.V."/>
            <person name="Kolganova T.V."/>
            <person name="Kublanov I.V."/>
        </authorList>
    </citation>
    <scope>NUCLEOTIDE SEQUENCE [LARGE SCALE GENOMIC DNA]</scope>
    <source>
        <strain evidence="2 3">AArc-curdl1</strain>
    </source>
</reference>
<keyword evidence="1" id="KW-0812">Transmembrane</keyword>
<feature type="transmembrane region" description="Helical" evidence="1">
    <location>
        <begin position="12"/>
        <end position="32"/>
    </location>
</feature>
<organism evidence="2 3">
    <name type="scientific">Natronosalvus hydrolyticus</name>
    <dbReference type="NCBI Taxonomy" id="2979988"/>
    <lineage>
        <taxon>Archaea</taxon>
        <taxon>Methanobacteriati</taxon>
        <taxon>Methanobacteriota</taxon>
        <taxon>Stenosarchaea group</taxon>
        <taxon>Halobacteria</taxon>
        <taxon>Halobacteriales</taxon>
        <taxon>Natrialbaceae</taxon>
        <taxon>Natronosalvus</taxon>
    </lineage>
</organism>
<sequence length="307" mass="32587">MADTRAISTVLDVAFCLLFVTAAVGVVGMYLATDEVTHDTRTADHAAEILGSTTISVEYSLEDGLDASEGHVLDEPTEYDGLIRTIHGPIAGALADGAVTNLSVNDHRITHETVGYDDAIEGPLANELHAVPGRTAVTAAWMPYPDAPLEGTLSVGETPPPDADVSTVRLTVPSSFASASVPDRVNLSAAPSQRAGFEWVATNTSDAIVEGYFPPGETALAIERGGLDADRTVYRYERFADALDGVEVRHLEDHLEQSTTNTTESNALLADALAEQLVLDLEAQYDTPEAALESISIGDVTLVIRVW</sequence>
<gene>
    <name evidence="2" type="ORF">OB919_09795</name>
</gene>
<dbReference type="AlphaFoldDB" id="A0AAP3E6S2"/>
<dbReference type="Proteomes" id="UP001321047">
    <property type="component" value="Unassembled WGS sequence"/>
</dbReference>
<keyword evidence="1" id="KW-0472">Membrane</keyword>
<evidence type="ECO:0000313" key="3">
    <source>
        <dbReference type="Proteomes" id="UP001321047"/>
    </source>
</evidence>
<dbReference type="InterPro" id="IPR055708">
    <property type="entry name" value="DUF7284"/>
</dbReference>
<proteinExistence type="predicted"/>
<comment type="caution">
    <text evidence="2">The sequence shown here is derived from an EMBL/GenBank/DDBJ whole genome shotgun (WGS) entry which is preliminary data.</text>
</comment>